<sequence>MRMSMLCIWVWSFVKVLSCLIGLWREGITLRELLLLSLRPSWQLFKFVTVLLFVYLQIGL</sequence>
<dbReference type="EMBL" id="LR031878">
    <property type="protein sequence ID" value="VDD52116.1"/>
    <property type="molecule type" value="Genomic_DNA"/>
</dbReference>
<organism evidence="2">
    <name type="scientific">Brassica oleracea</name>
    <name type="common">Wild cabbage</name>
    <dbReference type="NCBI Taxonomy" id="3712"/>
    <lineage>
        <taxon>Eukaryota</taxon>
        <taxon>Viridiplantae</taxon>
        <taxon>Streptophyta</taxon>
        <taxon>Embryophyta</taxon>
        <taxon>Tracheophyta</taxon>
        <taxon>Spermatophyta</taxon>
        <taxon>Magnoliopsida</taxon>
        <taxon>eudicotyledons</taxon>
        <taxon>Gunneridae</taxon>
        <taxon>Pentapetalae</taxon>
        <taxon>rosids</taxon>
        <taxon>malvids</taxon>
        <taxon>Brassicales</taxon>
        <taxon>Brassicaceae</taxon>
        <taxon>Brassiceae</taxon>
        <taxon>Brassica</taxon>
    </lineage>
</organism>
<keyword evidence="1" id="KW-0812">Transmembrane</keyword>
<evidence type="ECO:0000313" key="2">
    <source>
        <dbReference type="EMBL" id="VDD52116.1"/>
    </source>
</evidence>
<feature type="transmembrane region" description="Helical" evidence="1">
    <location>
        <begin position="42"/>
        <end position="58"/>
    </location>
</feature>
<gene>
    <name evidence="2" type="ORF">BOLC1T04505H</name>
</gene>
<dbReference type="AlphaFoldDB" id="A0A3P6FU30"/>
<protein>
    <submittedName>
        <fullName evidence="2">Uncharacterized protein</fullName>
    </submittedName>
</protein>
<keyword evidence="1" id="KW-1133">Transmembrane helix</keyword>
<accession>A0A3P6FU30</accession>
<keyword evidence="1" id="KW-0472">Membrane</keyword>
<proteinExistence type="predicted"/>
<reference evidence="2" key="1">
    <citation type="submission" date="2018-11" db="EMBL/GenBank/DDBJ databases">
        <authorList>
            <consortium name="Genoscope - CEA"/>
            <person name="William W."/>
        </authorList>
    </citation>
    <scope>NUCLEOTIDE SEQUENCE</scope>
</reference>
<evidence type="ECO:0000256" key="1">
    <source>
        <dbReference type="SAM" id="Phobius"/>
    </source>
</evidence>
<name>A0A3P6FU30_BRAOL</name>